<dbReference type="AlphaFoldDB" id="A0AA89Q8M3"/>
<comment type="caution">
    <text evidence="6">The sequence shown here is derived from an EMBL/GenBank/DDBJ whole genome shotgun (WGS) entry which is preliminary data.</text>
</comment>
<gene>
    <name evidence="6" type="ORF">HNR72_007314</name>
</gene>
<evidence type="ECO:0000259" key="5">
    <source>
        <dbReference type="Pfam" id="PF00107"/>
    </source>
</evidence>
<reference evidence="6 7" key="1">
    <citation type="submission" date="2020-08" db="EMBL/GenBank/DDBJ databases">
        <title>Sequencing the genomes of 1000 actinobacteria strains.</title>
        <authorList>
            <person name="Klenk H.-P."/>
        </authorList>
    </citation>
    <scope>NUCLEOTIDE SEQUENCE [LARGE SCALE GENOMIC DNA]</scope>
    <source>
        <strain evidence="6 7">DSM 40129</strain>
    </source>
</reference>
<organism evidence="6 7">
    <name type="scientific">Streptomyces collinus</name>
    <dbReference type="NCBI Taxonomy" id="42684"/>
    <lineage>
        <taxon>Bacteria</taxon>
        <taxon>Bacillati</taxon>
        <taxon>Actinomycetota</taxon>
        <taxon>Actinomycetes</taxon>
        <taxon>Kitasatosporales</taxon>
        <taxon>Streptomycetaceae</taxon>
        <taxon>Streptomyces</taxon>
    </lineage>
</organism>
<dbReference type="Pfam" id="PF00107">
    <property type="entry name" value="ADH_zinc_N"/>
    <property type="match status" value="1"/>
</dbReference>
<dbReference type="Gene3D" id="3.40.50.720">
    <property type="entry name" value="NAD(P)-binding Rossmann-like Domain"/>
    <property type="match status" value="1"/>
</dbReference>
<dbReference type="EMBL" id="JACHLX010000001">
    <property type="protein sequence ID" value="MBB5816286.1"/>
    <property type="molecule type" value="Genomic_DNA"/>
</dbReference>
<dbReference type="GeneID" id="93843737"/>
<dbReference type="PANTHER" id="PTHR42813:SF2">
    <property type="entry name" value="DEHYDROGENASE, ZINC-CONTAINING, PUTATIVE (AFU_ORTHOLOGUE AFUA_2G02810)-RELATED"/>
    <property type="match status" value="1"/>
</dbReference>
<dbReference type="GO" id="GO:0046872">
    <property type="term" value="F:metal ion binding"/>
    <property type="evidence" value="ECO:0007669"/>
    <property type="project" value="UniProtKB-KW"/>
</dbReference>
<dbReference type="InterPro" id="IPR036291">
    <property type="entry name" value="NAD(P)-bd_dom_sf"/>
</dbReference>
<dbReference type="SUPFAM" id="SSF51735">
    <property type="entry name" value="NAD(P)-binding Rossmann-fold domains"/>
    <property type="match status" value="1"/>
</dbReference>
<proteinExistence type="predicted"/>
<sequence>MTRVAPVRPSWSSGLGPAGAMAARPACARGAVRVLGTGLVAERPALAATLGVESVEGDGARSAIREMTGGRGPEAVVEAVGSDATIELVNHCPSPPATDGEDSAVRGTRLSRAVVRC</sequence>
<feature type="region of interest" description="Disordered" evidence="4">
    <location>
        <begin position="1"/>
        <end position="20"/>
    </location>
</feature>
<protein>
    <submittedName>
        <fullName evidence="6">Threonine dehydrogenase-like Zn-dependent dehydrogenase</fullName>
    </submittedName>
</protein>
<dbReference type="InterPro" id="IPR013149">
    <property type="entry name" value="ADH-like_C"/>
</dbReference>
<evidence type="ECO:0000256" key="3">
    <source>
        <dbReference type="ARBA" id="ARBA00022833"/>
    </source>
</evidence>
<evidence type="ECO:0000256" key="4">
    <source>
        <dbReference type="SAM" id="MobiDB-lite"/>
    </source>
</evidence>
<evidence type="ECO:0000313" key="7">
    <source>
        <dbReference type="Proteomes" id="UP000579531"/>
    </source>
</evidence>
<feature type="domain" description="Alcohol dehydrogenase-like C-terminal" evidence="5">
    <location>
        <begin position="19"/>
        <end position="88"/>
    </location>
</feature>
<comment type="cofactor">
    <cofactor evidence="1">
        <name>Zn(2+)</name>
        <dbReference type="ChEBI" id="CHEBI:29105"/>
    </cofactor>
</comment>
<keyword evidence="7" id="KW-1185">Reference proteome</keyword>
<evidence type="ECO:0000256" key="2">
    <source>
        <dbReference type="ARBA" id="ARBA00022723"/>
    </source>
</evidence>
<accession>A0AA89Q8M3</accession>
<evidence type="ECO:0000256" key="1">
    <source>
        <dbReference type="ARBA" id="ARBA00001947"/>
    </source>
</evidence>
<name>A0AA89Q8M3_STRCU</name>
<keyword evidence="2" id="KW-0479">Metal-binding</keyword>
<dbReference type="PANTHER" id="PTHR42813">
    <property type="entry name" value="ZINC-TYPE ALCOHOL DEHYDROGENASE-LIKE"/>
    <property type="match status" value="1"/>
</dbReference>
<evidence type="ECO:0000313" key="6">
    <source>
        <dbReference type="EMBL" id="MBB5816286.1"/>
    </source>
</evidence>
<keyword evidence="3" id="KW-0862">Zinc</keyword>
<dbReference type="Proteomes" id="UP000579531">
    <property type="component" value="Unassembled WGS sequence"/>
</dbReference>
<dbReference type="RefSeq" id="WP_311241193.1">
    <property type="nucleotide sequence ID" value="NZ_BAABFE010000005.1"/>
</dbReference>